<sequence length="267" mass="29786">MPTISEAGGNSMDLTDPYAPKPAVPFDYGMMEPEAADEARAVVERYRARTKSYVMDTGRDLLAMKERLGHGLFLKWVGAEMSLTARTAQNFMQTAAQLRSKSETVSHLPPTTLYKLASPSLPDPIREEIVGRLDAGEALTPKAIDSRIWEARKEAEREAAEAKLTPDEWKRQAKNKREAEARRRRELERWQAEQAEERARKGAATKELAELLAARLDDESFAAAYRLLRECDVFILRGDLATAYGPTAEALAHSAAMKRDLDAHADA</sequence>
<protein>
    <recommendedName>
        <fullName evidence="4">DUF3102 domain-containing protein</fullName>
    </recommendedName>
</protein>
<evidence type="ECO:0000313" key="2">
    <source>
        <dbReference type="EMBL" id="GJE57758.1"/>
    </source>
</evidence>
<name>A0ABQ4TUV4_9HYPH</name>
<comment type="caution">
    <text evidence="2">The sequence shown here is derived from an EMBL/GenBank/DDBJ whole genome shotgun (WGS) entry which is preliminary data.</text>
</comment>
<dbReference type="Proteomes" id="UP001055101">
    <property type="component" value="Unassembled WGS sequence"/>
</dbReference>
<reference evidence="2" key="1">
    <citation type="journal article" date="2021" name="Front. Microbiol.">
        <title>Comprehensive Comparative Genomics and Phenotyping of Methylobacterium Species.</title>
        <authorList>
            <person name="Alessa O."/>
            <person name="Ogura Y."/>
            <person name="Fujitani Y."/>
            <person name="Takami H."/>
            <person name="Hayashi T."/>
            <person name="Sahin N."/>
            <person name="Tani A."/>
        </authorList>
    </citation>
    <scope>NUCLEOTIDE SEQUENCE</scope>
    <source>
        <strain evidence="2">DSM 23674</strain>
    </source>
</reference>
<proteinExistence type="predicted"/>
<reference evidence="2" key="2">
    <citation type="submission" date="2021-08" db="EMBL/GenBank/DDBJ databases">
        <authorList>
            <person name="Tani A."/>
            <person name="Ola A."/>
            <person name="Ogura Y."/>
            <person name="Katsura K."/>
            <person name="Hayashi T."/>
        </authorList>
    </citation>
    <scope>NUCLEOTIDE SEQUENCE</scope>
    <source>
        <strain evidence="2">DSM 23674</strain>
    </source>
</reference>
<keyword evidence="3" id="KW-1185">Reference proteome</keyword>
<feature type="region of interest" description="Disordered" evidence="1">
    <location>
        <begin position="159"/>
        <end position="180"/>
    </location>
</feature>
<organism evidence="2 3">
    <name type="scientific">Methylobacterium thuringiense</name>
    <dbReference type="NCBI Taxonomy" id="1003091"/>
    <lineage>
        <taxon>Bacteria</taxon>
        <taxon>Pseudomonadati</taxon>
        <taxon>Pseudomonadota</taxon>
        <taxon>Alphaproteobacteria</taxon>
        <taxon>Hyphomicrobiales</taxon>
        <taxon>Methylobacteriaceae</taxon>
        <taxon>Methylobacterium</taxon>
    </lineage>
</organism>
<dbReference type="EMBL" id="BPRA01000029">
    <property type="protein sequence ID" value="GJE57758.1"/>
    <property type="molecule type" value="Genomic_DNA"/>
</dbReference>
<evidence type="ECO:0008006" key="4">
    <source>
        <dbReference type="Google" id="ProtNLM"/>
    </source>
</evidence>
<gene>
    <name evidence="2" type="ORF">EKPJFOCH_4276</name>
</gene>
<evidence type="ECO:0000313" key="3">
    <source>
        <dbReference type="Proteomes" id="UP001055101"/>
    </source>
</evidence>
<accession>A0ABQ4TUV4</accession>
<evidence type="ECO:0000256" key="1">
    <source>
        <dbReference type="SAM" id="MobiDB-lite"/>
    </source>
</evidence>